<dbReference type="SUPFAM" id="SSF49464">
    <property type="entry name" value="Carboxypeptidase regulatory domain-like"/>
    <property type="match status" value="1"/>
</dbReference>
<organism evidence="1 2">
    <name type="scientific">Daejeonella lutea</name>
    <dbReference type="NCBI Taxonomy" id="572036"/>
    <lineage>
        <taxon>Bacteria</taxon>
        <taxon>Pseudomonadati</taxon>
        <taxon>Bacteroidota</taxon>
        <taxon>Sphingobacteriia</taxon>
        <taxon>Sphingobacteriales</taxon>
        <taxon>Sphingobacteriaceae</taxon>
        <taxon>Daejeonella</taxon>
    </lineage>
</organism>
<evidence type="ECO:0000313" key="1">
    <source>
        <dbReference type="EMBL" id="SKB81602.1"/>
    </source>
</evidence>
<evidence type="ECO:0000313" key="2">
    <source>
        <dbReference type="Proteomes" id="UP000189981"/>
    </source>
</evidence>
<keyword evidence="2" id="KW-1185">Reference proteome</keyword>
<proteinExistence type="predicted"/>
<dbReference type="RefSeq" id="WP_079703402.1">
    <property type="nucleotide sequence ID" value="NZ_FUYR01000003.1"/>
</dbReference>
<sequence length="330" mass="37896">MRRLLTLFLIIFSLDVSGQTIKGQILVYGSEEALSNANVYYDGGYRGVISDSTGHFQLEPMSTGKKPIIISAVGYHSTLIADYTSEEFLKVYLEPKTYSLDGVVVTYDGMSREEKEAIFKAEFLGISENARECEILNIDDVTLVYNSRRKTIEATAEEPIILLNKALGFKITYYLEAFKYSPGNIYFSGNYFFEPDSTLEKKELNRVERKRKQAYFGSRMHFIRALYEDRLTKEGFRLLNMFDRDQDFSGLVVDGEKGRSIFMKSRLVVIYKANQGALTFLDKNKDFTRIDKSGYHDPMGITWSGSMANQRMADLLPFEYQPDARKEDRN</sequence>
<accession>A0A1T5EC71</accession>
<dbReference type="STRING" id="572036.SAMN05661099_2885"/>
<dbReference type="Pfam" id="PF13715">
    <property type="entry name" value="CarbopepD_reg_2"/>
    <property type="match status" value="1"/>
</dbReference>
<dbReference type="InterPro" id="IPR008969">
    <property type="entry name" value="CarboxyPept-like_regulatory"/>
</dbReference>
<name>A0A1T5EC71_9SPHI</name>
<gene>
    <name evidence="1" type="ORF">SAMN05661099_2885</name>
</gene>
<dbReference type="EMBL" id="FUYR01000003">
    <property type="protein sequence ID" value="SKB81602.1"/>
    <property type="molecule type" value="Genomic_DNA"/>
</dbReference>
<reference evidence="2" key="1">
    <citation type="submission" date="2017-02" db="EMBL/GenBank/DDBJ databases">
        <authorList>
            <person name="Varghese N."/>
            <person name="Submissions S."/>
        </authorList>
    </citation>
    <scope>NUCLEOTIDE SEQUENCE [LARGE SCALE GENOMIC DNA]</scope>
    <source>
        <strain evidence="2">DSM 22385</strain>
    </source>
</reference>
<dbReference type="AlphaFoldDB" id="A0A1T5EC71"/>
<protein>
    <submittedName>
        <fullName evidence="1">CarboxypepD_reg-like domain-containing protein</fullName>
    </submittedName>
</protein>
<dbReference type="OrthoDB" id="1223654at2"/>
<dbReference type="Proteomes" id="UP000189981">
    <property type="component" value="Unassembled WGS sequence"/>
</dbReference>